<dbReference type="GO" id="GO:0005654">
    <property type="term" value="C:nucleoplasm"/>
    <property type="evidence" value="ECO:0007669"/>
    <property type="project" value="UniProtKB-SubCell"/>
</dbReference>
<sequence>MEDEDDDKTLRMREKKKRRISTSDFELSTSSSLPTLLLPKTTENDQNSSSQTSALNSLHPSFSSSSPCSSNDSNSNDPVIHSLGSVDLKSEDIEIQQSKSRERDRETTALSDLCIPDEMDSTAEKSNHDIVPLSAAAKKPSTAEIEELFAEAEKLEQKRFMDKYNYDIVKDVPLQGRFQWVRLKP</sequence>
<dbReference type="InterPro" id="IPR044275">
    <property type="entry name" value="KRP"/>
</dbReference>
<dbReference type="Gene3D" id="4.10.365.10">
    <property type="entry name" value="p27"/>
    <property type="match status" value="1"/>
</dbReference>
<organism evidence="7 8">
    <name type="scientific">Dillenia turbinata</name>
    <dbReference type="NCBI Taxonomy" id="194707"/>
    <lineage>
        <taxon>Eukaryota</taxon>
        <taxon>Viridiplantae</taxon>
        <taxon>Streptophyta</taxon>
        <taxon>Embryophyta</taxon>
        <taxon>Tracheophyta</taxon>
        <taxon>Spermatophyta</taxon>
        <taxon>Magnoliopsida</taxon>
        <taxon>eudicotyledons</taxon>
        <taxon>Gunneridae</taxon>
        <taxon>Pentapetalae</taxon>
        <taxon>Dilleniales</taxon>
        <taxon>Dilleniaceae</taxon>
        <taxon>Dillenia</taxon>
    </lineage>
</organism>
<dbReference type="PANTHER" id="PTHR46776">
    <property type="entry name" value="CYCLIN-DEPENDENT KINASE INHIBITOR 4-RELATED"/>
    <property type="match status" value="1"/>
</dbReference>
<evidence type="ECO:0000313" key="8">
    <source>
        <dbReference type="Proteomes" id="UP001370490"/>
    </source>
</evidence>
<dbReference type="EMBL" id="JBAMMX010000002">
    <property type="protein sequence ID" value="KAK6946131.1"/>
    <property type="molecule type" value="Genomic_DNA"/>
</dbReference>
<gene>
    <name evidence="7" type="ORF">RJ641_013675</name>
</gene>
<comment type="similarity">
    <text evidence="2">Belongs to the CDI family. ICK/KRP subfamily.</text>
</comment>
<dbReference type="Proteomes" id="UP001370490">
    <property type="component" value="Unassembled WGS sequence"/>
</dbReference>
<proteinExistence type="inferred from homology"/>
<evidence type="ECO:0000256" key="5">
    <source>
        <dbReference type="SAM" id="MobiDB-lite"/>
    </source>
</evidence>
<dbReference type="InterPro" id="IPR003175">
    <property type="entry name" value="CDI_dom"/>
</dbReference>
<feature type="compositionally biased region" description="Low complexity" evidence="5">
    <location>
        <begin position="53"/>
        <end position="76"/>
    </location>
</feature>
<evidence type="ECO:0000256" key="2">
    <source>
        <dbReference type="ARBA" id="ARBA00010274"/>
    </source>
</evidence>
<evidence type="ECO:0000313" key="7">
    <source>
        <dbReference type="EMBL" id="KAK6946131.1"/>
    </source>
</evidence>
<comment type="caution">
    <text evidence="7">The sequence shown here is derived from an EMBL/GenBank/DDBJ whole genome shotgun (WGS) entry which is preliminary data.</text>
</comment>
<dbReference type="PIRSF" id="PIRSF017811">
    <property type="entry name" value="CDK_inhib_pln"/>
    <property type="match status" value="1"/>
</dbReference>
<evidence type="ECO:0000256" key="4">
    <source>
        <dbReference type="ARBA" id="ARBA00023306"/>
    </source>
</evidence>
<feature type="domain" description="Cyclin-dependent kinase inhibitor" evidence="6">
    <location>
        <begin position="140"/>
        <end position="183"/>
    </location>
</feature>
<name>A0AAN8WCJ1_9MAGN</name>
<reference evidence="7 8" key="1">
    <citation type="submission" date="2023-12" db="EMBL/GenBank/DDBJ databases">
        <title>A high-quality genome assembly for Dillenia turbinata (Dilleniales).</title>
        <authorList>
            <person name="Chanderbali A."/>
        </authorList>
    </citation>
    <scope>NUCLEOTIDE SEQUENCE [LARGE SCALE GENOMIC DNA]</scope>
    <source>
        <strain evidence="7">LSX21</strain>
        <tissue evidence="7">Leaf</tissue>
    </source>
</reference>
<keyword evidence="3 7" id="KW-0649">Protein kinase inhibitor</keyword>
<protein>
    <submittedName>
        <fullName evidence="7">Cyclin-dependent kinase inhibitor domain</fullName>
    </submittedName>
</protein>
<dbReference type="AlphaFoldDB" id="A0AAN8WCJ1"/>
<evidence type="ECO:0000256" key="1">
    <source>
        <dbReference type="ARBA" id="ARBA00004642"/>
    </source>
</evidence>
<dbReference type="GO" id="GO:0004861">
    <property type="term" value="F:cyclin-dependent protein serine/threonine kinase inhibitor activity"/>
    <property type="evidence" value="ECO:0007669"/>
    <property type="project" value="InterPro"/>
</dbReference>
<keyword evidence="4" id="KW-0131">Cell cycle</keyword>
<feature type="region of interest" description="Disordered" evidence="5">
    <location>
        <begin position="1"/>
        <end position="108"/>
    </location>
</feature>
<keyword evidence="8" id="KW-1185">Reference proteome</keyword>
<comment type="subcellular location">
    <subcellularLocation>
        <location evidence="1">Nucleus</location>
        <location evidence="1">Nucleoplasm</location>
    </subcellularLocation>
</comment>
<dbReference type="GO" id="GO:0051726">
    <property type="term" value="P:regulation of cell cycle"/>
    <property type="evidence" value="ECO:0007669"/>
    <property type="project" value="InterPro"/>
</dbReference>
<evidence type="ECO:0000256" key="3">
    <source>
        <dbReference type="ARBA" id="ARBA00023013"/>
    </source>
</evidence>
<evidence type="ECO:0000259" key="6">
    <source>
        <dbReference type="Pfam" id="PF02234"/>
    </source>
</evidence>
<accession>A0AAN8WCJ1</accession>
<dbReference type="InterPro" id="IPR044898">
    <property type="entry name" value="CDI_dom_sf"/>
</dbReference>
<feature type="compositionally biased region" description="Low complexity" evidence="5">
    <location>
        <begin position="22"/>
        <end position="41"/>
    </location>
</feature>
<dbReference type="Pfam" id="PF02234">
    <property type="entry name" value="CDI"/>
    <property type="match status" value="1"/>
</dbReference>